<protein>
    <submittedName>
        <fullName evidence="2">Methyltransferase, FkbM family</fullName>
    </submittedName>
</protein>
<dbReference type="InterPro" id="IPR006342">
    <property type="entry name" value="FkbM_mtfrase"/>
</dbReference>
<dbReference type="InterPro" id="IPR052514">
    <property type="entry name" value="SAM-dependent_MTase"/>
</dbReference>
<dbReference type="RefSeq" id="WP_149776391.1">
    <property type="nucleotide sequence ID" value="NZ_FQVK01000016.1"/>
</dbReference>
<dbReference type="Pfam" id="PF05050">
    <property type="entry name" value="Methyltransf_21"/>
    <property type="match status" value="1"/>
</dbReference>
<dbReference type="GO" id="GO:0032259">
    <property type="term" value="P:methylation"/>
    <property type="evidence" value="ECO:0007669"/>
    <property type="project" value="UniProtKB-KW"/>
</dbReference>
<name>A0A1M4YTD9_9RHOB</name>
<gene>
    <name evidence="2" type="ORF">SAMN05444279_116120</name>
</gene>
<dbReference type="OrthoDB" id="7542440at2"/>
<sequence>MDWPNDLLRDIFNDPDTPNKIRKRIRRELKPSEVDYRGCRMRIHPADNNTEFQIWRMGRTQEERALRHILKDLPKDRPIVAYDVGANAGAHTLRLAAVAAPGSVIHAFEPNPVMRARLEENIRLNAFDCIRVHDCAISDKGGEMKLFVPAQGNLGLARLGEPMRGANGISVQVRTLTEFLPSDPDTPIDLVKVDVEGQEDRVLAPLITEASATQKPKAIFFELQHERFWSVDIAGILEQNGYELRGKFGRNALYRLT</sequence>
<dbReference type="Proteomes" id="UP000325134">
    <property type="component" value="Unassembled WGS sequence"/>
</dbReference>
<dbReference type="PANTHER" id="PTHR34203:SF15">
    <property type="entry name" value="SLL1173 PROTEIN"/>
    <property type="match status" value="1"/>
</dbReference>
<accession>A0A1M4YTD9</accession>
<keyword evidence="2" id="KW-0808">Transferase</keyword>
<dbReference type="NCBIfam" id="TIGR01444">
    <property type="entry name" value="fkbM_fam"/>
    <property type="match status" value="1"/>
</dbReference>
<keyword evidence="3" id="KW-1185">Reference proteome</keyword>
<dbReference type="AlphaFoldDB" id="A0A1M4YTD9"/>
<evidence type="ECO:0000313" key="3">
    <source>
        <dbReference type="Proteomes" id="UP000325134"/>
    </source>
</evidence>
<dbReference type="PANTHER" id="PTHR34203">
    <property type="entry name" value="METHYLTRANSFERASE, FKBM FAMILY PROTEIN"/>
    <property type="match status" value="1"/>
</dbReference>
<evidence type="ECO:0000259" key="1">
    <source>
        <dbReference type="Pfam" id="PF05050"/>
    </source>
</evidence>
<evidence type="ECO:0000313" key="2">
    <source>
        <dbReference type="EMBL" id="SHF09025.1"/>
    </source>
</evidence>
<feature type="domain" description="Methyltransferase FkbM" evidence="1">
    <location>
        <begin position="83"/>
        <end position="244"/>
    </location>
</feature>
<dbReference type="Gene3D" id="3.40.50.150">
    <property type="entry name" value="Vaccinia Virus protein VP39"/>
    <property type="match status" value="1"/>
</dbReference>
<dbReference type="SUPFAM" id="SSF53335">
    <property type="entry name" value="S-adenosyl-L-methionine-dependent methyltransferases"/>
    <property type="match status" value="1"/>
</dbReference>
<dbReference type="GO" id="GO:0008168">
    <property type="term" value="F:methyltransferase activity"/>
    <property type="evidence" value="ECO:0007669"/>
    <property type="project" value="UniProtKB-KW"/>
</dbReference>
<proteinExistence type="predicted"/>
<dbReference type="InterPro" id="IPR029063">
    <property type="entry name" value="SAM-dependent_MTases_sf"/>
</dbReference>
<dbReference type="EMBL" id="FQVK01000016">
    <property type="protein sequence ID" value="SHF09025.1"/>
    <property type="molecule type" value="Genomic_DNA"/>
</dbReference>
<reference evidence="2 3" key="1">
    <citation type="submission" date="2016-11" db="EMBL/GenBank/DDBJ databases">
        <authorList>
            <person name="Varghese N."/>
            <person name="Submissions S."/>
        </authorList>
    </citation>
    <scope>NUCLEOTIDE SEQUENCE [LARGE SCALE GENOMIC DNA]</scope>
    <source>
        <strain evidence="2 3">DSM 29341</strain>
    </source>
</reference>
<organism evidence="2 3">
    <name type="scientific">Ruegeria intermedia</name>
    <dbReference type="NCBI Taxonomy" id="996115"/>
    <lineage>
        <taxon>Bacteria</taxon>
        <taxon>Pseudomonadati</taxon>
        <taxon>Pseudomonadota</taxon>
        <taxon>Alphaproteobacteria</taxon>
        <taxon>Rhodobacterales</taxon>
        <taxon>Roseobacteraceae</taxon>
        <taxon>Ruegeria</taxon>
    </lineage>
</organism>
<keyword evidence="2" id="KW-0489">Methyltransferase</keyword>